<dbReference type="STRING" id="1198449.ACAM_0170"/>
<proteinExistence type="inferred from homology"/>
<dbReference type="GO" id="GO:0046421">
    <property type="term" value="F:methylisocitrate lyase activity"/>
    <property type="evidence" value="ECO:0007669"/>
    <property type="project" value="UniProtKB-UniRule"/>
</dbReference>
<reference evidence="8 9" key="1">
    <citation type="journal article" date="2013" name="Appl. Environ. Microbiol.">
        <title>Variation of the Virus-Related Elements within Syntenic Genomes of the Hyperthermophilic Archaeon Aeropyrum.</title>
        <authorList>
            <person name="Daifuku T."/>
            <person name="Yoshida T."/>
            <person name="Kitamura T."/>
            <person name="Kawaichi S."/>
            <person name="Inoue T."/>
            <person name="Nomura K."/>
            <person name="Yoshida Y."/>
            <person name="Kuno S."/>
            <person name="Sako Y."/>
        </authorList>
    </citation>
    <scope>NUCLEOTIDE SEQUENCE [LARGE SCALE GENOMIC DNA]</scope>
    <source>
        <strain evidence="8 9">SY1</strain>
    </source>
</reference>
<dbReference type="InterPro" id="IPR018523">
    <property type="entry name" value="Isocitrate_lyase_ph_CS"/>
</dbReference>
<dbReference type="PANTHER" id="PTHR42905:SF5">
    <property type="entry name" value="CARBOXYVINYL-CARBOXYPHOSPHONATE PHOSPHORYLMUTASE, CHLOROPLASTIC"/>
    <property type="match status" value="1"/>
</dbReference>
<evidence type="ECO:0000256" key="4">
    <source>
        <dbReference type="ARBA" id="ARBA00022842"/>
    </source>
</evidence>
<keyword evidence="5 6" id="KW-0456">Lyase</keyword>
<feature type="binding site" evidence="6">
    <location>
        <position position="92"/>
    </location>
    <ligand>
        <name>Mg(2+)</name>
        <dbReference type="ChEBI" id="CHEBI:18420"/>
    </ligand>
</feature>
<dbReference type="SUPFAM" id="SSF51621">
    <property type="entry name" value="Phosphoenolpyruvate/pyruvate domain"/>
    <property type="match status" value="1"/>
</dbReference>
<dbReference type="GO" id="GO:0000287">
    <property type="term" value="F:magnesium ion binding"/>
    <property type="evidence" value="ECO:0007669"/>
    <property type="project" value="UniProtKB-UniRule"/>
</dbReference>
<evidence type="ECO:0000256" key="1">
    <source>
        <dbReference type="ARBA" id="ARBA00001946"/>
    </source>
</evidence>
<dbReference type="KEGG" id="acj:ACAM_0170"/>
<dbReference type="EMBL" id="AP012489">
    <property type="protein sequence ID" value="BAN89639.1"/>
    <property type="molecule type" value="Genomic_DNA"/>
</dbReference>
<feature type="binding site" evidence="6">
    <location>
        <begin position="51"/>
        <end position="53"/>
    </location>
    <ligand>
        <name>substrate</name>
    </ligand>
</feature>
<dbReference type="InterPro" id="IPR015813">
    <property type="entry name" value="Pyrv/PenolPyrv_kinase-like_dom"/>
</dbReference>
<dbReference type="PANTHER" id="PTHR42905">
    <property type="entry name" value="PHOSPHOENOLPYRUVATE CARBOXYLASE"/>
    <property type="match status" value="1"/>
</dbReference>
<dbReference type="InterPro" id="IPR039556">
    <property type="entry name" value="ICL/PEPM"/>
</dbReference>
<feature type="binding site" evidence="6">
    <location>
        <begin position="127"/>
        <end position="128"/>
    </location>
    <ligand>
        <name>substrate</name>
    </ligand>
</feature>
<dbReference type="Pfam" id="PF13714">
    <property type="entry name" value="PEP_mutase"/>
    <property type="match status" value="1"/>
</dbReference>
<comment type="similarity">
    <text evidence="2 6 7">Belongs to the isocitrate lyase/PEP mutase superfamily. Methylisocitrate lyase family.</text>
</comment>
<dbReference type="GeneID" id="17109716"/>
<comment type="cofactor">
    <cofactor evidence="1 6">
        <name>Mg(2+)</name>
        <dbReference type="ChEBI" id="CHEBI:18420"/>
    </cofactor>
</comment>
<dbReference type="UniPathway" id="UPA00946"/>
<dbReference type="GO" id="GO:0016740">
    <property type="term" value="F:transferase activity"/>
    <property type="evidence" value="ECO:0007669"/>
    <property type="project" value="UniProtKB-KW"/>
</dbReference>
<dbReference type="eggNOG" id="arCOG00581">
    <property type="taxonomic scope" value="Archaea"/>
</dbReference>
<protein>
    <recommendedName>
        <fullName evidence="6">2-methylisocitrate lyase</fullName>
        <shortName evidence="6">2-MIC</shortName>
        <shortName evidence="6">MICL</shortName>
        <ecNumber evidence="6">4.1.3.30</ecNumber>
    </recommendedName>
    <alternativeName>
        <fullName evidence="6">(2R,3S)-2-methylisocitrate lyase</fullName>
    </alternativeName>
</protein>
<keyword evidence="3 6" id="KW-0479">Metal-binding</keyword>
<feature type="binding site" evidence="6">
    <location>
        <position position="272"/>
    </location>
    <ligand>
        <name>substrate</name>
    </ligand>
</feature>
<evidence type="ECO:0000256" key="6">
    <source>
        <dbReference type="HAMAP-Rule" id="MF_01939"/>
    </source>
</evidence>
<dbReference type="CDD" id="cd00377">
    <property type="entry name" value="ICL_PEPM"/>
    <property type="match status" value="1"/>
</dbReference>
<sequence length="308" mass="34306">MAFLYREPLERPGSRLRELIEKRDIIVAPGVYNPAVALLAERMGFEALYLSGAAITGSLAMPDLGLITLSELAKFTQYITRVVRVPVIVDADTGFGEAINVERTVRELERAGAAAIQIEDQVMPKKCGHLHGKALVSPEDMVKKIIAAVGAKRDALIIARTDARGVEGFESAVERAQLYIEAGADIIFPEALTSLEEFREFARRVKAPLLANMTEYGKTPYITVDQFREAGYKIVIFPVTTFRASLKASEKVLREIIESGTQRNILDQLYTRAEFYDLIGYHEYEARDAEISRKAEEVIRGRQSHAKG</sequence>
<organism evidence="8 9">
    <name type="scientific">Aeropyrum camini SY1 = JCM 12091</name>
    <dbReference type="NCBI Taxonomy" id="1198449"/>
    <lineage>
        <taxon>Archaea</taxon>
        <taxon>Thermoproteota</taxon>
        <taxon>Thermoprotei</taxon>
        <taxon>Desulfurococcales</taxon>
        <taxon>Desulfurococcaceae</taxon>
        <taxon>Aeropyrum</taxon>
    </lineage>
</organism>
<evidence type="ECO:0000256" key="7">
    <source>
        <dbReference type="RuleBase" id="RU361121"/>
    </source>
</evidence>
<dbReference type="GO" id="GO:0019629">
    <property type="term" value="P:propionate catabolic process, 2-methylcitrate cycle"/>
    <property type="evidence" value="ECO:0007669"/>
    <property type="project" value="UniProtKB-UniRule"/>
</dbReference>
<dbReference type="AlphaFoldDB" id="U3TE96"/>
<gene>
    <name evidence="6" type="primary">prpB</name>
    <name evidence="8" type="ORF">ACAM_0170</name>
</gene>
<name>U3TE96_9CREN</name>
<dbReference type="HAMAP" id="MF_01939">
    <property type="entry name" value="PrpB"/>
    <property type="match status" value="1"/>
</dbReference>
<accession>U3TE96</accession>
<dbReference type="FunFam" id="3.20.20.60:FF:000009">
    <property type="entry name" value="2-methylisocitrate lyase"/>
    <property type="match status" value="1"/>
</dbReference>
<keyword evidence="4 6" id="KW-0460">Magnesium</keyword>
<dbReference type="InterPro" id="IPR040442">
    <property type="entry name" value="Pyrv_kinase-like_dom_sf"/>
</dbReference>
<evidence type="ECO:0000256" key="5">
    <source>
        <dbReference type="ARBA" id="ARBA00023239"/>
    </source>
</evidence>
<comment type="catalytic activity">
    <reaction evidence="6 7">
        <text>(2S,3R)-3-hydroxybutane-1,2,3-tricarboxylate = pyruvate + succinate</text>
        <dbReference type="Rhea" id="RHEA:16809"/>
        <dbReference type="ChEBI" id="CHEBI:15361"/>
        <dbReference type="ChEBI" id="CHEBI:30031"/>
        <dbReference type="ChEBI" id="CHEBI:57429"/>
        <dbReference type="EC" id="4.1.3.30"/>
    </reaction>
</comment>
<dbReference type="PROSITE" id="PS00161">
    <property type="entry name" value="ISOCITRATE_LYASE"/>
    <property type="match status" value="1"/>
</dbReference>
<dbReference type="Gene3D" id="3.20.20.60">
    <property type="entry name" value="Phosphoenolpyruvate-binding domains"/>
    <property type="match status" value="1"/>
</dbReference>
<comment type="pathway">
    <text evidence="6 7">Organic acid metabolism; propanoate degradation.</text>
</comment>
<feature type="binding site" evidence="6">
    <location>
        <position position="190"/>
    </location>
    <ligand>
        <name>substrate</name>
    </ligand>
</feature>
<keyword evidence="8" id="KW-0808">Transferase</keyword>
<dbReference type="PATRIC" id="fig|1198449.6.peg.174"/>
<dbReference type="Proteomes" id="UP000016887">
    <property type="component" value="Chromosome"/>
</dbReference>
<evidence type="ECO:0000256" key="2">
    <source>
        <dbReference type="ARBA" id="ARBA00009282"/>
    </source>
</evidence>
<dbReference type="EC" id="4.1.3.30" evidence="6"/>
<comment type="function">
    <text evidence="6">Involved in the catabolism of short chain fatty acids (SCFA) via the 2-methylcitrate cycle (propionate degradation route). Catalyzes the thermodynamically favored C-C bond cleavage of (2R,3S)-2-methylisocitrate to yield pyruvate and succinate via an alpha-carboxy-carbanion intermediate.</text>
</comment>
<comment type="function">
    <text evidence="7">Catalyzes the thermodynamically favored C-C bond cleavage of (2R,3S)-2-methylisocitrate to yield pyruvate and succinate.</text>
</comment>
<evidence type="ECO:0000256" key="3">
    <source>
        <dbReference type="ARBA" id="ARBA00022723"/>
    </source>
</evidence>
<evidence type="ECO:0000313" key="9">
    <source>
        <dbReference type="Proteomes" id="UP000016887"/>
    </source>
</evidence>
<dbReference type="InterPro" id="IPR012695">
    <property type="entry name" value="PrpB"/>
</dbReference>
<feature type="binding site" evidence="6">
    <location>
        <position position="243"/>
    </location>
    <ligand>
        <name>substrate</name>
    </ligand>
</feature>
<feature type="binding site" evidence="6">
    <location>
        <position position="160"/>
    </location>
    <ligand>
        <name>substrate</name>
    </ligand>
</feature>
<keyword evidence="9" id="KW-1185">Reference proteome</keyword>
<dbReference type="NCBIfam" id="TIGR02317">
    <property type="entry name" value="prpB"/>
    <property type="match status" value="1"/>
</dbReference>
<feature type="binding site" evidence="6">
    <location>
        <begin position="212"/>
        <end position="214"/>
    </location>
    <ligand>
        <name>substrate</name>
    </ligand>
</feature>
<comment type="subunit">
    <text evidence="6">Homotetramer; dimer of dimers.</text>
</comment>
<feature type="binding site" evidence="6">
    <location>
        <position position="90"/>
    </location>
    <ligand>
        <name>Mg(2+)</name>
        <dbReference type="ChEBI" id="CHEBI:18420"/>
    </ligand>
</feature>
<evidence type="ECO:0000313" key="8">
    <source>
        <dbReference type="EMBL" id="BAN89639.1"/>
    </source>
</evidence>
<dbReference type="RefSeq" id="WP_022540919.1">
    <property type="nucleotide sequence ID" value="NC_022521.1"/>
</dbReference>